<comment type="caution">
    <text evidence="2">The sequence shown here is derived from an EMBL/GenBank/DDBJ whole genome shotgun (WGS) entry which is preliminary data.</text>
</comment>
<dbReference type="Proteomes" id="UP000317716">
    <property type="component" value="Unassembled WGS sequence"/>
</dbReference>
<dbReference type="PANTHER" id="PTHR30348:SF4">
    <property type="entry name" value="DUF72 DOMAIN-CONTAINING PROTEIN"/>
    <property type="match status" value="1"/>
</dbReference>
<gene>
    <name evidence="2" type="ORF">E6K72_08665</name>
</gene>
<feature type="region of interest" description="Disordered" evidence="1">
    <location>
        <begin position="1"/>
        <end position="25"/>
    </location>
</feature>
<organism evidence="2 3">
    <name type="scientific">Eiseniibacteriota bacterium</name>
    <dbReference type="NCBI Taxonomy" id="2212470"/>
    <lineage>
        <taxon>Bacteria</taxon>
        <taxon>Candidatus Eiseniibacteriota</taxon>
    </lineage>
</organism>
<proteinExistence type="predicted"/>
<reference evidence="2 3" key="1">
    <citation type="journal article" date="2019" name="Nat. Microbiol.">
        <title>Mediterranean grassland soil C-N compound turnover is dependent on rainfall and depth, and is mediated by genomically divergent microorganisms.</title>
        <authorList>
            <person name="Diamond S."/>
            <person name="Andeer P.F."/>
            <person name="Li Z."/>
            <person name="Crits-Christoph A."/>
            <person name="Burstein D."/>
            <person name="Anantharaman K."/>
            <person name="Lane K.R."/>
            <person name="Thomas B.C."/>
            <person name="Pan C."/>
            <person name="Northen T.R."/>
            <person name="Banfield J.F."/>
        </authorList>
    </citation>
    <scope>NUCLEOTIDE SEQUENCE [LARGE SCALE GENOMIC DNA]</scope>
    <source>
        <strain evidence="2">WS_2</strain>
    </source>
</reference>
<sequence>PAESARGDGLRDRARVHRVRSVRPRRDSCGRVVAHASVVSRACDTRRPVLDRASARPVARSGGEGRAVAARRRAQRGLAAAPRGVRAARDRVPRSRARGGHSRARRSVRCGRAVSAAIHLGTQGWSYPDWVGTFYPPGAKQEHFLPFYAGVFDTVELDTTFYHAPRPAVVRSWERNTPAGFRFAAKVPETITHTARLSKVGEHMEEFARALEPLGEKLGPLLVQMPADFTRDPGSTGLLDRFLAGVSGTVRIAVEFRDRSWHARETYDLLRARRAALAWTEWRDLPRVNDVTADFLYLRWLGDRREIAKYDRVQIDRGASFESWERDLRRVLPEVREVFGYFNNHWAGHSPASAAEMKRRLGLAPVEPKSLWPQGELW</sequence>
<evidence type="ECO:0000313" key="3">
    <source>
        <dbReference type="Proteomes" id="UP000317716"/>
    </source>
</evidence>
<name>A0A538SP28_UNCEI</name>
<evidence type="ECO:0000256" key="1">
    <source>
        <dbReference type="SAM" id="MobiDB-lite"/>
    </source>
</evidence>
<dbReference type="Pfam" id="PF01904">
    <property type="entry name" value="DUF72"/>
    <property type="match status" value="1"/>
</dbReference>
<feature type="compositionally biased region" description="Basic residues" evidence="1">
    <location>
        <begin position="14"/>
        <end position="23"/>
    </location>
</feature>
<protein>
    <submittedName>
        <fullName evidence="2">DUF72 domain-containing protein</fullName>
    </submittedName>
</protein>
<feature type="region of interest" description="Disordered" evidence="1">
    <location>
        <begin position="75"/>
        <end position="108"/>
    </location>
</feature>
<dbReference type="EMBL" id="VBOS01000304">
    <property type="protein sequence ID" value="TMQ53132.1"/>
    <property type="molecule type" value="Genomic_DNA"/>
</dbReference>
<feature type="compositionally biased region" description="Basic and acidic residues" evidence="1">
    <location>
        <begin position="1"/>
        <end position="13"/>
    </location>
</feature>
<dbReference type="Gene3D" id="3.20.20.410">
    <property type="entry name" value="Protein of unknown function UPF0759"/>
    <property type="match status" value="1"/>
</dbReference>
<feature type="non-terminal residue" evidence="2">
    <location>
        <position position="1"/>
    </location>
</feature>
<evidence type="ECO:0000313" key="2">
    <source>
        <dbReference type="EMBL" id="TMQ53132.1"/>
    </source>
</evidence>
<dbReference type="AlphaFoldDB" id="A0A538SP28"/>
<dbReference type="SUPFAM" id="SSF117396">
    <property type="entry name" value="TM1631-like"/>
    <property type="match status" value="1"/>
</dbReference>
<dbReference type="PANTHER" id="PTHR30348">
    <property type="entry name" value="UNCHARACTERIZED PROTEIN YECE"/>
    <property type="match status" value="1"/>
</dbReference>
<accession>A0A538SP28</accession>
<feature type="compositionally biased region" description="Basic residues" evidence="1">
    <location>
        <begin position="94"/>
        <end position="108"/>
    </location>
</feature>
<dbReference type="InterPro" id="IPR036520">
    <property type="entry name" value="UPF0759_sf"/>
</dbReference>
<dbReference type="InterPro" id="IPR002763">
    <property type="entry name" value="DUF72"/>
</dbReference>